<name>A0A941EB85_9ACTN</name>
<organism evidence="4 5">
    <name type="scientific">Actinospica acidithermotolerans</name>
    <dbReference type="NCBI Taxonomy" id="2828514"/>
    <lineage>
        <taxon>Bacteria</taxon>
        <taxon>Bacillati</taxon>
        <taxon>Actinomycetota</taxon>
        <taxon>Actinomycetes</taxon>
        <taxon>Catenulisporales</taxon>
        <taxon>Actinospicaceae</taxon>
        <taxon>Actinospica</taxon>
    </lineage>
</organism>
<keyword evidence="5" id="KW-1185">Reference proteome</keyword>
<dbReference type="InterPro" id="IPR001254">
    <property type="entry name" value="Trypsin_dom"/>
</dbReference>
<dbReference type="InterPro" id="IPR043504">
    <property type="entry name" value="Peptidase_S1_PA_chymotrypsin"/>
</dbReference>
<dbReference type="InterPro" id="IPR009003">
    <property type="entry name" value="Peptidase_S1_PA"/>
</dbReference>
<keyword evidence="2" id="KW-0472">Membrane</keyword>
<dbReference type="PROSITE" id="PS50240">
    <property type="entry name" value="TRYPSIN_DOM"/>
    <property type="match status" value="1"/>
</dbReference>
<evidence type="ECO:0000256" key="2">
    <source>
        <dbReference type="SAM" id="Phobius"/>
    </source>
</evidence>
<dbReference type="EMBL" id="JAGSOH010000028">
    <property type="protein sequence ID" value="MBR7827125.1"/>
    <property type="molecule type" value="Genomic_DNA"/>
</dbReference>
<reference evidence="4" key="1">
    <citation type="submission" date="2021-04" db="EMBL/GenBank/DDBJ databases">
        <title>Genome based classification of Actinospica acidithermotolerans sp. nov., an actinobacterium isolated from an Indonesian hot spring.</title>
        <authorList>
            <person name="Kusuma A.B."/>
            <person name="Putra K.E."/>
            <person name="Nafisah S."/>
            <person name="Loh J."/>
            <person name="Nouioui I."/>
            <person name="Goodfellow M."/>
        </authorList>
    </citation>
    <scope>NUCLEOTIDE SEQUENCE</scope>
    <source>
        <strain evidence="4">MGRD01-02</strain>
    </source>
</reference>
<sequence length="353" mass="35530">MVRAGRERARRRSVGLAVAGAGVVALGAGILWPTVLGHRNTAYANGGVIPIPSSDASAAGSYWTSRLNSASATAPRGSGAAAGALGSGSAVPNPTANATGSGSGSAAAKEAYSAAAGTPMTVSSPLAGVAFGGLPQVGAMFSTSDGSISGQGHYCTGSVVNSPEGDIVVTAAHCVYDSSGVYTDIAFVPGYHDGEDPYGVWIPSAVIVPPQWAATSDPNYDVAFLVVHQEGSETKIQDVVGGDDLGLSPGYTGLTRVIGYPESTEEPVDCTNYTSEFSDPSLTTPQLQFDCDDYPGGTSGGPFLQDVDSTTDLGTVVGVIGGYEAGGDVPDVSYSVYFGDWVGALYAQAESEG</sequence>
<dbReference type="GO" id="GO:0004252">
    <property type="term" value="F:serine-type endopeptidase activity"/>
    <property type="evidence" value="ECO:0007669"/>
    <property type="project" value="InterPro"/>
</dbReference>
<dbReference type="EC" id="3.4.21.-" evidence="4"/>
<proteinExistence type="predicted"/>
<accession>A0A941EB85</accession>
<evidence type="ECO:0000313" key="4">
    <source>
        <dbReference type="EMBL" id="MBR7827125.1"/>
    </source>
</evidence>
<feature type="transmembrane region" description="Helical" evidence="2">
    <location>
        <begin position="12"/>
        <end position="32"/>
    </location>
</feature>
<comment type="caution">
    <text evidence="4">The sequence shown here is derived from an EMBL/GenBank/DDBJ whole genome shotgun (WGS) entry which is preliminary data.</text>
</comment>
<evidence type="ECO:0000313" key="5">
    <source>
        <dbReference type="Proteomes" id="UP000676325"/>
    </source>
</evidence>
<gene>
    <name evidence="4" type="ORF">KDK95_12480</name>
</gene>
<feature type="domain" description="Peptidase S1" evidence="3">
    <location>
        <begin position="114"/>
        <end position="347"/>
    </location>
</feature>
<dbReference type="InterPro" id="IPR050966">
    <property type="entry name" value="Glutamyl_endopeptidase"/>
</dbReference>
<keyword evidence="1" id="KW-0732">Signal</keyword>
<dbReference type="PANTHER" id="PTHR15462">
    <property type="entry name" value="SERINE PROTEASE"/>
    <property type="match status" value="1"/>
</dbReference>
<keyword evidence="2" id="KW-0812">Transmembrane</keyword>
<dbReference type="RefSeq" id="WP_212518270.1">
    <property type="nucleotide sequence ID" value="NZ_JAGSOH010000028.1"/>
</dbReference>
<keyword evidence="4" id="KW-0645">Protease</keyword>
<keyword evidence="2" id="KW-1133">Transmembrane helix</keyword>
<dbReference type="Pfam" id="PF00089">
    <property type="entry name" value="Trypsin"/>
    <property type="match status" value="1"/>
</dbReference>
<dbReference type="SUPFAM" id="SSF50494">
    <property type="entry name" value="Trypsin-like serine proteases"/>
    <property type="match status" value="1"/>
</dbReference>
<keyword evidence="4" id="KW-0378">Hydrolase</keyword>
<dbReference type="Gene3D" id="2.40.10.10">
    <property type="entry name" value="Trypsin-like serine proteases"/>
    <property type="match status" value="2"/>
</dbReference>
<dbReference type="Proteomes" id="UP000676325">
    <property type="component" value="Unassembled WGS sequence"/>
</dbReference>
<evidence type="ECO:0000256" key="1">
    <source>
        <dbReference type="ARBA" id="ARBA00022729"/>
    </source>
</evidence>
<dbReference type="InterPro" id="IPR018114">
    <property type="entry name" value="TRYPSIN_HIS"/>
</dbReference>
<evidence type="ECO:0000259" key="3">
    <source>
        <dbReference type="PROSITE" id="PS50240"/>
    </source>
</evidence>
<dbReference type="AlphaFoldDB" id="A0A941EB85"/>
<protein>
    <submittedName>
        <fullName evidence="4">Trypsin-like serine protease</fullName>
        <ecNumber evidence="4">3.4.21.-</ecNumber>
    </submittedName>
</protein>
<dbReference type="GO" id="GO:0006508">
    <property type="term" value="P:proteolysis"/>
    <property type="evidence" value="ECO:0007669"/>
    <property type="project" value="UniProtKB-KW"/>
</dbReference>
<dbReference type="PROSITE" id="PS00134">
    <property type="entry name" value="TRYPSIN_HIS"/>
    <property type="match status" value="1"/>
</dbReference>